<evidence type="ECO:0000256" key="1">
    <source>
        <dbReference type="SAM" id="Phobius"/>
    </source>
</evidence>
<gene>
    <name evidence="2" type="ORF">SAMN02927914_01759</name>
</gene>
<dbReference type="Proteomes" id="UP000198588">
    <property type="component" value="Unassembled WGS sequence"/>
</dbReference>
<name>A0A1G5WV12_9HYPH</name>
<keyword evidence="1" id="KW-1133">Transmembrane helix</keyword>
<proteinExistence type="predicted"/>
<protein>
    <submittedName>
        <fullName evidence="2">Uncharacterized protein</fullName>
    </submittedName>
</protein>
<organism evidence="2 3">
    <name type="scientific">Mesorhizobium qingshengii</name>
    <dbReference type="NCBI Taxonomy" id="1165689"/>
    <lineage>
        <taxon>Bacteria</taxon>
        <taxon>Pseudomonadati</taxon>
        <taxon>Pseudomonadota</taxon>
        <taxon>Alphaproteobacteria</taxon>
        <taxon>Hyphomicrobiales</taxon>
        <taxon>Phyllobacteriaceae</taxon>
        <taxon>Mesorhizobium</taxon>
    </lineage>
</organism>
<sequence>MKFQIEKQEMLEERPSLVFSTEAASGAKAGNTLLPMLIAGLALVVVGGVVVMAFV</sequence>
<dbReference type="AlphaFoldDB" id="A0A1G5WV12"/>
<reference evidence="2 3" key="1">
    <citation type="submission" date="2016-10" db="EMBL/GenBank/DDBJ databases">
        <authorList>
            <person name="de Groot N.N."/>
        </authorList>
    </citation>
    <scope>NUCLEOTIDE SEQUENCE [LARGE SCALE GENOMIC DNA]</scope>
    <source>
        <strain evidence="2 3">CGMCC 1.12097</strain>
    </source>
</reference>
<evidence type="ECO:0000313" key="2">
    <source>
        <dbReference type="EMBL" id="SDA61790.1"/>
    </source>
</evidence>
<accession>A0A1G5WV12</accession>
<keyword evidence="1" id="KW-0472">Membrane</keyword>
<dbReference type="RefSeq" id="WP_167364978.1">
    <property type="nucleotide sequence ID" value="NZ_FMXM01000004.1"/>
</dbReference>
<keyword evidence="1" id="KW-0812">Transmembrane</keyword>
<feature type="transmembrane region" description="Helical" evidence="1">
    <location>
        <begin position="33"/>
        <end position="54"/>
    </location>
</feature>
<evidence type="ECO:0000313" key="3">
    <source>
        <dbReference type="Proteomes" id="UP000198588"/>
    </source>
</evidence>
<dbReference type="EMBL" id="FMXM01000004">
    <property type="protein sequence ID" value="SDA61790.1"/>
    <property type="molecule type" value="Genomic_DNA"/>
</dbReference>